<dbReference type="EMBL" id="DONK01000032">
    <property type="protein sequence ID" value="HBU50040.1"/>
    <property type="molecule type" value="Genomic_DNA"/>
</dbReference>
<feature type="signal peptide" evidence="1">
    <location>
        <begin position="1"/>
        <end position="21"/>
    </location>
</feature>
<evidence type="ECO:0008006" key="6">
    <source>
        <dbReference type="Google" id="ProtNLM"/>
    </source>
</evidence>
<evidence type="ECO:0000313" key="4">
    <source>
        <dbReference type="Proteomes" id="UP000263517"/>
    </source>
</evidence>
<dbReference type="Proteomes" id="UP000263517">
    <property type="component" value="Unassembled WGS sequence"/>
</dbReference>
<feature type="chain" id="PRO_5036065425" description="DUF4124 domain-containing protein" evidence="1">
    <location>
        <begin position="22"/>
        <end position="189"/>
    </location>
</feature>
<organism evidence="2 4">
    <name type="scientific">Alteromonas australica</name>
    <dbReference type="NCBI Taxonomy" id="589873"/>
    <lineage>
        <taxon>Bacteria</taxon>
        <taxon>Pseudomonadati</taxon>
        <taxon>Pseudomonadota</taxon>
        <taxon>Gammaproteobacteria</taxon>
        <taxon>Alteromonadales</taxon>
        <taxon>Alteromonadaceae</taxon>
        <taxon>Alteromonas/Salinimonas group</taxon>
        <taxon>Alteromonas</taxon>
    </lineage>
</organism>
<gene>
    <name evidence="2" type="ORF">DCW74_06095</name>
    <name evidence="3" type="ORF">DEB45_02165</name>
</gene>
<evidence type="ECO:0000256" key="1">
    <source>
        <dbReference type="SAM" id="SignalP"/>
    </source>
</evidence>
<dbReference type="Proteomes" id="UP000264779">
    <property type="component" value="Unassembled WGS sequence"/>
</dbReference>
<comment type="caution">
    <text evidence="2">The sequence shown here is derived from an EMBL/GenBank/DDBJ whole genome shotgun (WGS) entry which is preliminary data.</text>
</comment>
<name>A0A353JHM0_9ALTE</name>
<keyword evidence="1" id="KW-0732">Signal</keyword>
<proteinExistence type="predicted"/>
<accession>A0A353JHM0</accession>
<evidence type="ECO:0000313" key="2">
    <source>
        <dbReference type="EMBL" id="HAW75294.1"/>
    </source>
</evidence>
<dbReference type="AlphaFoldDB" id="A0A353JHM0"/>
<sequence>MNRVCLAITLSIASLGLAAQASQIVQAQQTVPEEKSIFKVKLADGSYVFTDKPQAQAEQITFANQTQNLVPAANLTSSPKPLSSSAPPSTATYSVKLLSPADEETIRNNAGNITIEATQPSKPYAPRYRLLLDGKEKATNTSGKFALKGVDRGAHQFQVILIGNKGKTLASSEVRTLYLHQASVLINNN</sequence>
<dbReference type="EMBL" id="DNAN01000206">
    <property type="protein sequence ID" value="HAW75294.1"/>
    <property type="molecule type" value="Genomic_DNA"/>
</dbReference>
<evidence type="ECO:0000313" key="3">
    <source>
        <dbReference type="EMBL" id="HBU50040.1"/>
    </source>
</evidence>
<dbReference type="RefSeq" id="WP_052806711.1">
    <property type="nucleotide sequence ID" value="NZ_CAJXAX010000002.1"/>
</dbReference>
<reference evidence="4 5" key="1">
    <citation type="journal article" date="2018" name="Nat. Biotechnol.">
        <title>A standardized bacterial taxonomy based on genome phylogeny substantially revises the tree of life.</title>
        <authorList>
            <person name="Parks D.H."/>
            <person name="Chuvochina M."/>
            <person name="Waite D.W."/>
            <person name="Rinke C."/>
            <person name="Skarshewski A."/>
            <person name="Chaumeil P.A."/>
            <person name="Hugenholtz P."/>
        </authorList>
    </citation>
    <scope>NUCLEOTIDE SEQUENCE [LARGE SCALE GENOMIC DNA]</scope>
    <source>
        <strain evidence="3">UBA11621</strain>
        <strain evidence="2">UBA11978</strain>
    </source>
</reference>
<protein>
    <recommendedName>
        <fullName evidence="6">DUF4124 domain-containing protein</fullName>
    </recommendedName>
</protein>
<dbReference type="OrthoDB" id="7062774at2"/>
<evidence type="ECO:0000313" key="5">
    <source>
        <dbReference type="Proteomes" id="UP000264779"/>
    </source>
</evidence>